<dbReference type="PRINTS" id="PR01423">
    <property type="entry name" value="TGFBETA"/>
</dbReference>
<dbReference type="EMBL" id="KB546462">
    <property type="protein sequence ID" value="EMP31176.1"/>
    <property type="molecule type" value="Genomic_DNA"/>
</dbReference>
<evidence type="ECO:0000313" key="6">
    <source>
        <dbReference type="Proteomes" id="UP000031443"/>
    </source>
</evidence>
<proteinExistence type="predicted"/>
<name>M7B012_CHEMY</name>
<protein>
    <submittedName>
        <fullName evidence="5">Transforming growth factor beta-2</fullName>
    </submittedName>
</protein>
<keyword evidence="6" id="KW-1185">Reference proteome</keyword>
<evidence type="ECO:0000256" key="2">
    <source>
        <dbReference type="SAM" id="MobiDB-lite"/>
    </source>
</evidence>
<accession>M7B012</accession>
<evidence type="ECO:0000256" key="1">
    <source>
        <dbReference type="ARBA" id="ARBA00023180"/>
    </source>
</evidence>
<keyword evidence="3" id="KW-0732">Signal</keyword>
<dbReference type="InterPro" id="IPR003940">
    <property type="entry name" value="TGFb2"/>
</dbReference>
<sequence length="198" mass="22270">MHCYLLSVVLTLDLATVALSLSTCSTLDMDQFMRKRIEAIRGQILSKLKLTSPPEEYPEPEEVPPEVISIYNSTRDLLQEKANHRAATCERERSDEEYYAKEVYKIDMLPFYPEKQKVGLLNLLFLKMTCFHFLLQPGNSLEILFSGPRAQCQKPASGLAKGTGALPGRGGARGTGSKPWDLLSSPLYKPMQTFADYF</sequence>
<dbReference type="Proteomes" id="UP000031443">
    <property type="component" value="Unassembled WGS sequence"/>
</dbReference>
<evidence type="ECO:0000313" key="5">
    <source>
        <dbReference type="EMBL" id="EMP31176.1"/>
    </source>
</evidence>
<dbReference type="PRINTS" id="PR01425">
    <property type="entry name" value="TGFBETA2"/>
</dbReference>
<dbReference type="Pfam" id="PF00688">
    <property type="entry name" value="TGFb_propeptide"/>
    <property type="match status" value="1"/>
</dbReference>
<dbReference type="eggNOG" id="KOG3900">
    <property type="taxonomic scope" value="Eukaryota"/>
</dbReference>
<keyword evidence="1" id="KW-0325">Glycoprotein</keyword>
<dbReference type="AlphaFoldDB" id="M7B012"/>
<dbReference type="Gene3D" id="2.60.120.970">
    <property type="match status" value="1"/>
</dbReference>
<evidence type="ECO:0000256" key="3">
    <source>
        <dbReference type="SAM" id="SignalP"/>
    </source>
</evidence>
<feature type="region of interest" description="Disordered" evidence="2">
    <location>
        <begin position="156"/>
        <end position="176"/>
    </location>
</feature>
<dbReference type="InterPro" id="IPR016319">
    <property type="entry name" value="TGF-beta"/>
</dbReference>
<dbReference type="GO" id="GO:0005615">
    <property type="term" value="C:extracellular space"/>
    <property type="evidence" value="ECO:0007669"/>
    <property type="project" value="InterPro"/>
</dbReference>
<feature type="signal peptide" evidence="3">
    <location>
        <begin position="1"/>
        <end position="20"/>
    </location>
</feature>
<dbReference type="STRING" id="8469.M7B012"/>
<dbReference type="GO" id="GO:0005160">
    <property type="term" value="F:transforming growth factor beta receptor binding"/>
    <property type="evidence" value="ECO:0007669"/>
    <property type="project" value="InterPro"/>
</dbReference>
<gene>
    <name evidence="5" type="ORF">UY3_11686</name>
</gene>
<feature type="domain" description="TGF-beta propeptide" evidence="4">
    <location>
        <begin position="22"/>
        <end position="108"/>
    </location>
</feature>
<dbReference type="InterPro" id="IPR001111">
    <property type="entry name" value="TGF-b_propeptide"/>
</dbReference>
<organism evidence="5 6">
    <name type="scientific">Chelonia mydas</name>
    <name type="common">Green sea-turtle</name>
    <name type="synonym">Chelonia agassizi</name>
    <dbReference type="NCBI Taxonomy" id="8469"/>
    <lineage>
        <taxon>Eukaryota</taxon>
        <taxon>Metazoa</taxon>
        <taxon>Chordata</taxon>
        <taxon>Craniata</taxon>
        <taxon>Vertebrata</taxon>
        <taxon>Euteleostomi</taxon>
        <taxon>Archelosauria</taxon>
        <taxon>Testudinata</taxon>
        <taxon>Testudines</taxon>
        <taxon>Cryptodira</taxon>
        <taxon>Durocryptodira</taxon>
        <taxon>Americhelydia</taxon>
        <taxon>Chelonioidea</taxon>
        <taxon>Cheloniidae</taxon>
        <taxon>Chelonia</taxon>
    </lineage>
</organism>
<feature type="compositionally biased region" description="Gly residues" evidence="2">
    <location>
        <begin position="165"/>
        <end position="174"/>
    </location>
</feature>
<reference evidence="6" key="1">
    <citation type="journal article" date="2013" name="Nat. Genet.">
        <title>The draft genomes of soft-shell turtle and green sea turtle yield insights into the development and evolution of the turtle-specific body plan.</title>
        <authorList>
            <person name="Wang Z."/>
            <person name="Pascual-Anaya J."/>
            <person name="Zadissa A."/>
            <person name="Li W."/>
            <person name="Niimura Y."/>
            <person name="Huang Z."/>
            <person name="Li C."/>
            <person name="White S."/>
            <person name="Xiong Z."/>
            <person name="Fang D."/>
            <person name="Wang B."/>
            <person name="Ming Y."/>
            <person name="Chen Y."/>
            <person name="Zheng Y."/>
            <person name="Kuraku S."/>
            <person name="Pignatelli M."/>
            <person name="Herrero J."/>
            <person name="Beal K."/>
            <person name="Nozawa M."/>
            <person name="Li Q."/>
            <person name="Wang J."/>
            <person name="Zhang H."/>
            <person name="Yu L."/>
            <person name="Shigenobu S."/>
            <person name="Wang J."/>
            <person name="Liu J."/>
            <person name="Flicek P."/>
            <person name="Searle S."/>
            <person name="Wang J."/>
            <person name="Kuratani S."/>
            <person name="Yin Y."/>
            <person name="Aken B."/>
            <person name="Zhang G."/>
            <person name="Irie N."/>
        </authorList>
    </citation>
    <scope>NUCLEOTIDE SEQUENCE [LARGE SCALE GENOMIC DNA]</scope>
</reference>
<feature type="chain" id="PRO_5004079882" evidence="3">
    <location>
        <begin position="21"/>
        <end position="198"/>
    </location>
</feature>
<evidence type="ECO:0000259" key="4">
    <source>
        <dbReference type="Pfam" id="PF00688"/>
    </source>
</evidence>